<dbReference type="RefSeq" id="XP_058313641.1">
    <property type="nucleotide sequence ID" value="XM_058448230.1"/>
</dbReference>
<dbReference type="AlphaFoldDB" id="A0A9W9NI48"/>
<dbReference type="GeneID" id="83175530"/>
<feature type="repeat" description="ANK" evidence="3">
    <location>
        <begin position="135"/>
        <end position="167"/>
    </location>
</feature>
<keyword evidence="5" id="KW-1185">Reference proteome</keyword>
<dbReference type="PANTHER" id="PTHR24173">
    <property type="entry name" value="ANKYRIN REPEAT CONTAINING"/>
    <property type="match status" value="1"/>
</dbReference>
<accession>A0A9W9NI48</accession>
<dbReference type="EMBL" id="JAPQKR010000004">
    <property type="protein sequence ID" value="KAJ5219068.1"/>
    <property type="molecule type" value="Genomic_DNA"/>
</dbReference>
<dbReference type="PANTHER" id="PTHR24173:SF74">
    <property type="entry name" value="ANKYRIN REPEAT DOMAIN-CONTAINING PROTEIN 16"/>
    <property type="match status" value="1"/>
</dbReference>
<dbReference type="Pfam" id="PF12796">
    <property type="entry name" value="Ank_2"/>
    <property type="match status" value="2"/>
</dbReference>
<dbReference type="OrthoDB" id="4306342at2759"/>
<dbReference type="PRINTS" id="PR01415">
    <property type="entry name" value="ANKYRIN"/>
</dbReference>
<reference evidence="4" key="2">
    <citation type="journal article" date="2023" name="IMA Fungus">
        <title>Comparative genomic study of the Penicillium genus elucidates a diverse pangenome and 15 lateral gene transfer events.</title>
        <authorList>
            <person name="Petersen C."/>
            <person name="Sorensen T."/>
            <person name="Nielsen M.R."/>
            <person name="Sondergaard T.E."/>
            <person name="Sorensen J.L."/>
            <person name="Fitzpatrick D.A."/>
            <person name="Frisvad J.C."/>
            <person name="Nielsen K.L."/>
        </authorList>
    </citation>
    <scope>NUCLEOTIDE SEQUENCE</scope>
    <source>
        <strain evidence="4">IBT 15544</strain>
    </source>
</reference>
<evidence type="ECO:0008006" key="6">
    <source>
        <dbReference type="Google" id="ProtNLM"/>
    </source>
</evidence>
<reference evidence="4" key="1">
    <citation type="submission" date="2022-12" db="EMBL/GenBank/DDBJ databases">
        <authorList>
            <person name="Petersen C."/>
        </authorList>
    </citation>
    <scope>NUCLEOTIDE SEQUENCE</scope>
    <source>
        <strain evidence="4">IBT 15544</strain>
    </source>
</reference>
<evidence type="ECO:0000256" key="2">
    <source>
        <dbReference type="ARBA" id="ARBA00023043"/>
    </source>
</evidence>
<name>A0A9W9NI48_9EURO</name>
<dbReference type="SMART" id="SM00248">
    <property type="entry name" value="ANK"/>
    <property type="match status" value="8"/>
</dbReference>
<dbReference type="SUPFAM" id="SSF48403">
    <property type="entry name" value="Ankyrin repeat"/>
    <property type="match status" value="2"/>
</dbReference>
<protein>
    <recommendedName>
        <fullName evidence="6">F-box domain-containing protein</fullName>
    </recommendedName>
</protein>
<dbReference type="InterPro" id="IPR036770">
    <property type="entry name" value="Ankyrin_rpt-contain_sf"/>
</dbReference>
<keyword evidence="1" id="KW-0677">Repeat</keyword>
<dbReference type="PROSITE" id="PS50088">
    <property type="entry name" value="ANK_REPEAT"/>
    <property type="match status" value="3"/>
</dbReference>
<feature type="repeat" description="ANK" evidence="3">
    <location>
        <begin position="286"/>
        <end position="318"/>
    </location>
</feature>
<dbReference type="InterPro" id="IPR002110">
    <property type="entry name" value="Ankyrin_rpt"/>
</dbReference>
<dbReference type="PROSITE" id="PS50297">
    <property type="entry name" value="ANK_REP_REGION"/>
    <property type="match status" value="3"/>
</dbReference>
<feature type="repeat" description="ANK" evidence="3">
    <location>
        <begin position="250"/>
        <end position="282"/>
    </location>
</feature>
<evidence type="ECO:0000313" key="5">
    <source>
        <dbReference type="Proteomes" id="UP001150904"/>
    </source>
</evidence>
<organism evidence="4 5">
    <name type="scientific">Penicillium cinerascens</name>
    <dbReference type="NCBI Taxonomy" id="70096"/>
    <lineage>
        <taxon>Eukaryota</taxon>
        <taxon>Fungi</taxon>
        <taxon>Dikarya</taxon>
        <taxon>Ascomycota</taxon>
        <taxon>Pezizomycotina</taxon>
        <taxon>Eurotiomycetes</taxon>
        <taxon>Eurotiomycetidae</taxon>
        <taxon>Eurotiales</taxon>
        <taxon>Aspergillaceae</taxon>
        <taxon>Penicillium</taxon>
    </lineage>
</organism>
<sequence length="475" mass="53455">MFILTVSNEVILLIGQQLQSQQDIYALVQVSRRFYHLLKPLLYRHNFHHQNGAGILQAAKLGSIPAVAQFIKEGYLVRDRPIHEEEHPPEPEFPPWAPCSCRLEHPIFRAAEYRHSELVKYLLNRGSGLDFENNLGETPIHLAAKNGFLSVIKVLLNRSMSTLLMDNDTKFTFAPIKEAALRGQTHVVEYLLSYSPNPHDYASSSLPFAAVSGNIALALMLLGYGADINYKYIERYAPRKALNPYGAGGHESTALSVAARYGHLALVNFLLVNGSDVNLKTGFPSLWKTPLNLALEKGHEEVIKALLAHGANVDDKHLREAILHRNKKSLDMLLAKRGTDKCQINILELAAEVGETEIFQMLLDKGFDQEKVFLKAIEHGQEAIVTLLLESAIGKAIVQRHIGIMEVLLRHGAQIYPEDLGFANVFAPEHITRLAKLFPVHSLSKRAMFPSIYNVWEQGYRLWDDDLGSVRRRLW</sequence>
<comment type="caution">
    <text evidence="4">The sequence shown here is derived from an EMBL/GenBank/DDBJ whole genome shotgun (WGS) entry which is preliminary data.</text>
</comment>
<evidence type="ECO:0000313" key="4">
    <source>
        <dbReference type="EMBL" id="KAJ5219068.1"/>
    </source>
</evidence>
<proteinExistence type="predicted"/>
<gene>
    <name evidence="4" type="ORF">N7498_001167</name>
</gene>
<keyword evidence="2 3" id="KW-0040">ANK repeat</keyword>
<dbReference type="Proteomes" id="UP001150904">
    <property type="component" value="Unassembled WGS sequence"/>
</dbReference>
<evidence type="ECO:0000256" key="3">
    <source>
        <dbReference type="PROSITE-ProRule" id="PRU00023"/>
    </source>
</evidence>
<dbReference type="Gene3D" id="1.25.40.20">
    <property type="entry name" value="Ankyrin repeat-containing domain"/>
    <property type="match status" value="1"/>
</dbReference>
<evidence type="ECO:0000256" key="1">
    <source>
        <dbReference type="ARBA" id="ARBA00022737"/>
    </source>
</evidence>